<evidence type="ECO:0000313" key="2">
    <source>
        <dbReference type="Proteomes" id="UP000272412"/>
    </source>
</evidence>
<dbReference type="AlphaFoldDB" id="A0A3N4MU26"/>
<accession>A0A3N4MU26</accession>
<keyword evidence="2" id="KW-1185">Reference proteome</keyword>
<organism evidence="1 2">
    <name type="scientific">Neisseria weixii</name>
    <dbReference type="NCBI Taxonomy" id="1853276"/>
    <lineage>
        <taxon>Bacteria</taxon>
        <taxon>Pseudomonadati</taxon>
        <taxon>Pseudomonadota</taxon>
        <taxon>Betaproteobacteria</taxon>
        <taxon>Neisseriales</taxon>
        <taxon>Neisseriaceae</taxon>
        <taxon>Neisseria</taxon>
    </lineage>
</organism>
<comment type="caution">
    <text evidence="1">The sequence shown here is derived from an EMBL/GenBank/DDBJ whole genome shotgun (WGS) entry which is preliminary data.</text>
</comment>
<evidence type="ECO:0000313" key="1">
    <source>
        <dbReference type="EMBL" id="RPD83180.1"/>
    </source>
</evidence>
<protein>
    <submittedName>
        <fullName evidence="1">Uncharacterized protein</fullName>
    </submittedName>
</protein>
<dbReference type="Proteomes" id="UP000272412">
    <property type="component" value="Unassembled WGS sequence"/>
</dbReference>
<name>A0A3N4MU26_9NEIS</name>
<gene>
    <name evidence="1" type="ORF">EGK74_13220</name>
</gene>
<sequence length="137" mass="15975">MQVLNLTKDDIYSFLNSGKIKNILFLNSDKYDVLNEFGSPPNHNPQRKKNKEIMGYGALNIYLLNNRVVGFSINILNNYLDNAVFEKIDKNEVVKFIHNNQIVIDRMYCLDNADFFDIHDKKLGFFENTLFYISIGI</sequence>
<proteinExistence type="predicted"/>
<dbReference type="RefSeq" id="WP_123805020.1">
    <property type="nucleotide sequence ID" value="NZ_RPFL01000071.1"/>
</dbReference>
<dbReference type="EMBL" id="RPFL01000071">
    <property type="protein sequence ID" value="RPD83180.1"/>
    <property type="molecule type" value="Genomic_DNA"/>
</dbReference>
<dbReference type="OrthoDB" id="9860729at2"/>
<reference evidence="1 2" key="1">
    <citation type="submission" date="2018-11" db="EMBL/GenBank/DDBJ databases">
        <title>Neisseria weixii sp. nov. isolated from the rectal contents of plateau pika (Ochotona cruzoniae).</title>
        <authorList>
            <person name="Zhang G."/>
        </authorList>
    </citation>
    <scope>NUCLEOTIDE SEQUENCE [LARGE SCALE GENOMIC DNA]</scope>
    <source>
        <strain evidence="1 2">10009</strain>
    </source>
</reference>